<evidence type="ECO:0000256" key="2">
    <source>
        <dbReference type="SAM" id="Phobius"/>
    </source>
</evidence>
<name>A0ABY6PU19_9ACTN</name>
<keyword evidence="2" id="KW-0812">Transmembrane</keyword>
<feature type="transmembrane region" description="Helical" evidence="2">
    <location>
        <begin position="70"/>
        <end position="91"/>
    </location>
</feature>
<feature type="compositionally biased region" description="Basic and acidic residues" evidence="1">
    <location>
        <begin position="18"/>
        <end position="29"/>
    </location>
</feature>
<keyword evidence="2" id="KW-1133">Transmembrane helix</keyword>
<reference evidence="3" key="1">
    <citation type="journal article" date="2022" name="Front. Microbiol.">
        <title>Mirubactin C rescues the lethal effect of cell wall biosynthesis mutations in Bacillus subtilis.</title>
        <authorList>
            <person name="Kepplinger B."/>
            <person name="Wen X."/>
            <person name="Tyler A.R."/>
            <person name="Kim B.Y."/>
            <person name="Brown J."/>
            <person name="Banks P."/>
            <person name="Dashti Y."/>
            <person name="Mackenzie E.S."/>
            <person name="Wills C."/>
            <person name="Kawai Y."/>
            <person name="Waldron K.J."/>
            <person name="Allenby N.E.E."/>
            <person name="Wu L.J."/>
            <person name="Hall M.J."/>
            <person name="Errington J."/>
        </authorList>
    </citation>
    <scope>NUCLEOTIDE SEQUENCE</scope>
    <source>
        <strain evidence="3">MDA8-470</strain>
    </source>
</reference>
<proteinExistence type="predicted"/>
<evidence type="ECO:0000313" key="3">
    <source>
        <dbReference type="EMBL" id="UZK55457.1"/>
    </source>
</evidence>
<keyword evidence="2" id="KW-0472">Membrane</keyword>
<dbReference type="EMBL" id="CP098740">
    <property type="protein sequence ID" value="UZK55457.1"/>
    <property type="molecule type" value="Genomic_DNA"/>
</dbReference>
<feature type="compositionally biased region" description="Basic residues" evidence="1">
    <location>
        <begin position="1"/>
        <end position="10"/>
    </location>
</feature>
<dbReference type="RefSeq" id="WP_265543147.1">
    <property type="nucleotide sequence ID" value="NZ_CP098740.1"/>
</dbReference>
<feature type="region of interest" description="Disordered" evidence="1">
    <location>
        <begin position="1"/>
        <end position="60"/>
    </location>
</feature>
<dbReference type="Proteomes" id="UP001164963">
    <property type="component" value="Chromosome"/>
</dbReference>
<sequence>MARRGGRQRPGRSAAEVARQDALEDREPRPSPSESAAVPVFTPDPADFRDPPPAGRQALSGTAVRRVQQLSLGAGIALVGLGLGFLALRMLRAR</sequence>
<accession>A0ABY6PU19</accession>
<evidence type="ECO:0000256" key="1">
    <source>
        <dbReference type="SAM" id="MobiDB-lite"/>
    </source>
</evidence>
<organism evidence="3 4">
    <name type="scientific">Streptomyces drozdowiczii</name>
    <dbReference type="NCBI Taxonomy" id="202862"/>
    <lineage>
        <taxon>Bacteria</taxon>
        <taxon>Bacillati</taxon>
        <taxon>Actinomycetota</taxon>
        <taxon>Actinomycetes</taxon>
        <taxon>Kitasatosporales</taxon>
        <taxon>Streptomycetaceae</taxon>
        <taxon>Streptomyces</taxon>
    </lineage>
</organism>
<evidence type="ECO:0000313" key="4">
    <source>
        <dbReference type="Proteomes" id="UP001164963"/>
    </source>
</evidence>
<gene>
    <name evidence="3" type="ORF">NEH16_16190</name>
</gene>
<keyword evidence="4" id="KW-1185">Reference proteome</keyword>
<protein>
    <submittedName>
        <fullName evidence="3">Uncharacterized protein</fullName>
    </submittedName>
</protein>